<evidence type="ECO:0000259" key="2">
    <source>
        <dbReference type="Pfam" id="PF00403"/>
    </source>
</evidence>
<reference evidence="3" key="1">
    <citation type="submission" date="2019-09" db="EMBL/GenBank/DDBJ databases">
        <title>Draft genome information of white flower Hibiscus syriacus.</title>
        <authorList>
            <person name="Kim Y.-M."/>
        </authorList>
    </citation>
    <scope>NUCLEOTIDE SEQUENCE [LARGE SCALE GENOMIC DNA]</scope>
    <source>
        <strain evidence="3">YM2019G1</strain>
    </source>
</reference>
<comment type="caution">
    <text evidence="3">The sequence shown here is derived from an EMBL/GenBank/DDBJ whole genome shotgun (WGS) entry which is preliminary data.</text>
</comment>
<dbReference type="Gene3D" id="3.30.70.100">
    <property type="match status" value="1"/>
</dbReference>
<dbReference type="AlphaFoldDB" id="A0A6A2Z1I4"/>
<evidence type="ECO:0000313" key="3">
    <source>
        <dbReference type="EMBL" id="KAE8685403.1"/>
    </source>
</evidence>
<sequence length="138" mass="15288">MVKKTVLKVDISCHKCRKKLLEAISGLQGVDKVEVDGGPSSQPPKEPYKPEEKKAEPKKADKKTDPLIMPHFHNPLTCPVCQQMHGLSSTWGRRPSSSSSCRGGVLNIFCDPPSKYGDGFMIFDAIIIVTDSTWLYDI</sequence>
<evidence type="ECO:0000313" key="4">
    <source>
        <dbReference type="Proteomes" id="UP000436088"/>
    </source>
</evidence>
<dbReference type="InterPro" id="IPR006121">
    <property type="entry name" value="HMA_dom"/>
</dbReference>
<protein>
    <recommendedName>
        <fullName evidence="2">HMA domain-containing protein</fullName>
    </recommendedName>
</protein>
<dbReference type="GO" id="GO:0046872">
    <property type="term" value="F:metal ion binding"/>
    <property type="evidence" value="ECO:0007669"/>
    <property type="project" value="InterPro"/>
</dbReference>
<evidence type="ECO:0000256" key="1">
    <source>
        <dbReference type="SAM" id="MobiDB-lite"/>
    </source>
</evidence>
<proteinExistence type="predicted"/>
<dbReference type="SUPFAM" id="SSF55008">
    <property type="entry name" value="HMA, heavy metal-associated domain"/>
    <property type="match status" value="1"/>
</dbReference>
<feature type="compositionally biased region" description="Basic and acidic residues" evidence="1">
    <location>
        <begin position="46"/>
        <end position="65"/>
    </location>
</feature>
<feature type="region of interest" description="Disordered" evidence="1">
    <location>
        <begin position="31"/>
        <end position="66"/>
    </location>
</feature>
<feature type="domain" description="HMA" evidence="2">
    <location>
        <begin position="7"/>
        <end position="37"/>
    </location>
</feature>
<accession>A0A6A2Z1I4</accession>
<dbReference type="EMBL" id="VEPZ02001232">
    <property type="protein sequence ID" value="KAE8685403.1"/>
    <property type="molecule type" value="Genomic_DNA"/>
</dbReference>
<organism evidence="3 4">
    <name type="scientific">Hibiscus syriacus</name>
    <name type="common">Rose of Sharon</name>
    <dbReference type="NCBI Taxonomy" id="106335"/>
    <lineage>
        <taxon>Eukaryota</taxon>
        <taxon>Viridiplantae</taxon>
        <taxon>Streptophyta</taxon>
        <taxon>Embryophyta</taxon>
        <taxon>Tracheophyta</taxon>
        <taxon>Spermatophyta</taxon>
        <taxon>Magnoliopsida</taxon>
        <taxon>eudicotyledons</taxon>
        <taxon>Gunneridae</taxon>
        <taxon>Pentapetalae</taxon>
        <taxon>rosids</taxon>
        <taxon>malvids</taxon>
        <taxon>Malvales</taxon>
        <taxon>Malvaceae</taxon>
        <taxon>Malvoideae</taxon>
        <taxon>Hibiscus</taxon>
    </lineage>
</organism>
<gene>
    <name evidence="3" type="ORF">F3Y22_tig00111098pilonHSYRG00070</name>
</gene>
<keyword evidence="4" id="KW-1185">Reference proteome</keyword>
<dbReference type="InterPro" id="IPR036163">
    <property type="entry name" value="HMA_dom_sf"/>
</dbReference>
<dbReference type="Pfam" id="PF00403">
    <property type="entry name" value="HMA"/>
    <property type="match status" value="1"/>
</dbReference>
<name>A0A6A2Z1I4_HIBSY</name>
<dbReference type="Proteomes" id="UP000436088">
    <property type="component" value="Unassembled WGS sequence"/>
</dbReference>